<evidence type="ECO:0000259" key="2">
    <source>
        <dbReference type="Pfam" id="PF13439"/>
    </source>
</evidence>
<proteinExistence type="predicted"/>
<keyword evidence="3" id="KW-0328">Glycosyltransferase</keyword>
<dbReference type="Proteomes" id="UP000011885">
    <property type="component" value="Unassembled WGS sequence"/>
</dbReference>
<sequence>MIANAIMRHSEYPMNPTLPSDFSSVPTPLSPVDESCPATVRMLVRPTVEDARTTPGETPAAPVQTARVLHVVNGEHFSGAERVQSHLGRCLPLEGITADFACVKPGRFADMLDERSDLPVGEKWGRGYRVKMRGRWDVFQSKRLAEVVRNENYQLLHAHTPRTAMLASAASRLTGVPWVYHVHSPASRDCERMLSNRINAFIEKRSLSNCSHVVCVSNSLREDLIRNGHSPDRVTVIHNGVPAIRPERNSLPLVGETWVIGMVALMRNRKGLEVVLDALAHLLERGHRVKLRCIGPFETDAYRNQIDRQITDLQIGPHIEWVGFTDNVPEELSRLDAMVLPSLFGEGLPMVVLESMAAAVPVIATKVEGTPEAVRHGVEGLLAEPRDAESLANQIEALVTGQYDWETMAEAAAARHGEHFSDIAMARGTAELYRKLLA</sequence>
<dbReference type="InterPro" id="IPR001296">
    <property type="entry name" value="Glyco_trans_1"/>
</dbReference>
<dbReference type="GO" id="GO:0016757">
    <property type="term" value="F:glycosyltransferase activity"/>
    <property type="evidence" value="ECO:0007669"/>
    <property type="project" value="UniProtKB-KW"/>
</dbReference>
<dbReference type="PANTHER" id="PTHR12526">
    <property type="entry name" value="GLYCOSYLTRANSFERASE"/>
    <property type="match status" value="1"/>
</dbReference>
<evidence type="ECO:0000313" key="3">
    <source>
        <dbReference type="EMBL" id="EMI54366.1"/>
    </source>
</evidence>
<dbReference type="SUPFAM" id="SSF53756">
    <property type="entry name" value="UDP-Glycosyltransferase/glycogen phosphorylase"/>
    <property type="match status" value="1"/>
</dbReference>
<feature type="domain" description="Glycosyltransferase subfamily 4-like N-terminal" evidence="2">
    <location>
        <begin position="78"/>
        <end position="242"/>
    </location>
</feature>
<dbReference type="EMBL" id="ANOH01000280">
    <property type="protein sequence ID" value="EMI54366.1"/>
    <property type="molecule type" value="Genomic_DNA"/>
</dbReference>
<dbReference type="CDD" id="cd03808">
    <property type="entry name" value="GT4_CapM-like"/>
    <property type="match status" value="1"/>
</dbReference>
<dbReference type="EC" id="2.4.-.-" evidence="3"/>
<dbReference type="PANTHER" id="PTHR12526:SF636">
    <property type="entry name" value="BLL3647 PROTEIN"/>
    <property type="match status" value="1"/>
</dbReference>
<dbReference type="Pfam" id="PF13439">
    <property type="entry name" value="Glyco_transf_4"/>
    <property type="match status" value="1"/>
</dbReference>
<dbReference type="AlphaFoldDB" id="M5U931"/>
<evidence type="ECO:0000313" key="4">
    <source>
        <dbReference type="Proteomes" id="UP000011885"/>
    </source>
</evidence>
<reference evidence="3 4" key="1">
    <citation type="journal article" date="2013" name="Mar. Genomics">
        <title>Expression of sulfatases in Rhodopirellula baltica and the diversity of sulfatases in the genus Rhodopirellula.</title>
        <authorList>
            <person name="Wegner C.E."/>
            <person name="Richter-Heitmann T."/>
            <person name="Klindworth A."/>
            <person name="Klockow C."/>
            <person name="Richter M."/>
            <person name="Achstetter T."/>
            <person name="Glockner F.O."/>
            <person name="Harder J."/>
        </authorList>
    </citation>
    <scope>NUCLEOTIDE SEQUENCE [LARGE SCALE GENOMIC DNA]</scope>
    <source>
        <strain evidence="3 4">SM41</strain>
    </source>
</reference>
<feature type="domain" description="Glycosyl transferase family 1" evidence="1">
    <location>
        <begin position="247"/>
        <end position="412"/>
    </location>
</feature>
<keyword evidence="3" id="KW-0808">Transferase</keyword>
<name>M5U931_9BACT</name>
<protein>
    <submittedName>
        <fullName evidence="3">Glycosyl transferase group 1</fullName>
        <ecNumber evidence="3">2.4.-.-</ecNumber>
    </submittedName>
</protein>
<organism evidence="3 4">
    <name type="scientific">Rhodopirellula sallentina SM41</name>
    <dbReference type="NCBI Taxonomy" id="1263870"/>
    <lineage>
        <taxon>Bacteria</taxon>
        <taxon>Pseudomonadati</taxon>
        <taxon>Planctomycetota</taxon>
        <taxon>Planctomycetia</taxon>
        <taxon>Pirellulales</taxon>
        <taxon>Pirellulaceae</taxon>
        <taxon>Rhodopirellula</taxon>
    </lineage>
</organism>
<dbReference type="PATRIC" id="fig|1263870.3.peg.4437"/>
<keyword evidence="4" id="KW-1185">Reference proteome</keyword>
<gene>
    <name evidence="3" type="ORF">RSSM_04191</name>
</gene>
<comment type="caution">
    <text evidence="3">The sequence shown here is derived from an EMBL/GenBank/DDBJ whole genome shotgun (WGS) entry which is preliminary data.</text>
</comment>
<dbReference type="InterPro" id="IPR028098">
    <property type="entry name" value="Glyco_trans_4-like_N"/>
</dbReference>
<dbReference type="Pfam" id="PF00534">
    <property type="entry name" value="Glycos_transf_1"/>
    <property type="match status" value="1"/>
</dbReference>
<evidence type="ECO:0000259" key="1">
    <source>
        <dbReference type="Pfam" id="PF00534"/>
    </source>
</evidence>
<dbReference type="Gene3D" id="3.40.50.2000">
    <property type="entry name" value="Glycogen Phosphorylase B"/>
    <property type="match status" value="2"/>
</dbReference>
<accession>M5U931</accession>